<evidence type="ECO:0000313" key="1">
    <source>
        <dbReference type="EMBL" id="UPV76994.1"/>
    </source>
</evidence>
<dbReference type="Pfam" id="PF26511">
    <property type="entry name" value="DUF8172"/>
    <property type="match status" value="1"/>
</dbReference>
<dbReference type="InterPro" id="IPR058485">
    <property type="entry name" value="DUF8172"/>
</dbReference>
<keyword evidence="2" id="KW-1185">Reference proteome</keyword>
<evidence type="ECO:0008006" key="3">
    <source>
        <dbReference type="Google" id="ProtNLM"/>
    </source>
</evidence>
<name>A0A8U0I2X6_9EURY</name>
<dbReference type="Proteomes" id="UP000830729">
    <property type="component" value="Plasmid unnamed3"/>
</dbReference>
<dbReference type="RefSeq" id="WP_248653025.1">
    <property type="nucleotide sequence ID" value="NZ_CP096662.1"/>
</dbReference>
<sequence length="255" mass="28927">MAVKVRKYDLDSEYFGIYTFRVGGGDVGDLEFDLGEALSEMGADNGTIVARLLEIYQALIAQNEEEEGVPVEAYKNIDIDALPDALNRTSWEGSATDVAGRLASNIILKHALPNGNHRTAVALIQFYLRRIASDFSMPETSVEIDSETYDWREWVNEYINESKRLLTVRRKNVLLKHLSDFGATTLERKHEVQIDLTAYELDMYPSEAKAVYATAHEELWIEFVEEAVERTDNPELMETPGLSKAEFAEKIRNLE</sequence>
<dbReference type="KEGG" id="halx:M0R89_22355"/>
<organism evidence="1 2">
    <name type="scientific">Halorussus limi</name>
    <dbReference type="NCBI Taxonomy" id="2938695"/>
    <lineage>
        <taxon>Archaea</taxon>
        <taxon>Methanobacteriati</taxon>
        <taxon>Methanobacteriota</taxon>
        <taxon>Stenosarchaea group</taxon>
        <taxon>Halobacteria</taxon>
        <taxon>Halobacteriales</taxon>
        <taxon>Haladaptataceae</taxon>
        <taxon>Halorussus</taxon>
    </lineage>
</organism>
<dbReference type="AlphaFoldDB" id="A0A8U0I2X6"/>
<geneLocation type="plasmid" evidence="1 2">
    <name>unnamed3</name>
</geneLocation>
<proteinExistence type="predicted"/>
<protein>
    <recommendedName>
        <fullName evidence="3">Fido domain-containing protein</fullName>
    </recommendedName>
</protein>
<dbReference type="EMBL" id="CP096662">
    <property type="protein sequence ID" value="UPV76994.1"/>
    <property type="molecule type" value="Genomic_DNA"/>
</dbReference>
<evidence type="ECO:0000313" key="2">
    <source>
        <dbReference type="Proteomes" id="UP000830729"/>
    </source>
</evidence>
<dbReference type="GeneID" id="78823486"/>
<accession>A0A8U0I2X6</accession>
<keyword evidence="1" id="KW-0614">Plasmid</keyword>
<reference evidence="1 2" key="1">
    <citation type="submission" date="2022-04" db="EMBL/GenBank/DDBJ databases">
        <title>Diverse halophilic archaea isolated from saline environments.</title>
        <authorList>
            <person name="Cui H.-L."/>
        </authorList>
    </citation>
    <scope>NUCLEOTIDE SEQUENCE [LARGE SCALE GENOMIC DNA]</scope>
    <source>
        <strain evidence="1 2">XZYJT49</strain>
        <plasmid evidence="1 2">unnamed3</plasmid>
    </source>
</reference>
<gene>
    <name evidence="1" type="ORF">M0R89_22355</name>
</gene>